<organism evidence="2 3">
    <name type="scientific">Recurvomyces mirabilis</name>
    <dbReference type="NCBI Taxonomy" id="574656"/>
    <lineage>
        <taxon>Eukaryota</taxon>
        <taxon>Fungi</taxon>
        <taxon>Dikarya</taxon>
        <taxon>Ascomycota</taxon>
        <taxon>Pezizomycotina</taxon>
        <taxon>Dothideomycetes</taxon>
        <taxon>Dothideomycetidae</taxon>
        <taxon>Mycosphaerellales</taxon>
        <taxon>Teratosphaeriaceae</taxon>
        <taxon>Recurvomyces</taxon>
    </lineage>
</organism>
<feature type="chain" id="PRO_5042126630" evidence="1">
    <location>
        <begin position="17"/>
        <end position="242"/>
    </location>
</feature>
<reference evidence="2" key="1">
    <citation type="submission" date="2023-07" db="EMBL/GenBank/DDBJ databases">
        <title>Black Yeasts Isolated from many extreme environments.</title>
        <authorList>
            <person name="Coleine C."/>
            <person name="Stajich J.E."/>
            <person name="Selbmann L."/>
        </authorList>
    </citation>
    <scope>NUCLEOTIDE SEQUENCE</scope>
    <source>
        <strain evidence="2">CCFEE 5485</strain>
    </source>
</reference>
<evidence type="ECO:0000256" key="1">
    <source>
        <dbReference type="SAM" id="SignalP"/>
    </source>
</evidence>
<dbReference type="AlphaFoldDB" id="A0AAE0WFE3"/>
<proteinExistence type="predicted"/>
<keyword evidence="1" id="KW-0732">Signal</keyword>
<feature type="signal peptide" evidence="1">
    <location>
        <begin position="1"/>
        <end position="16"/>
    </location>
</feature>
<gene>
    <name evidence="2" type="ORF">LTR78_009333</name>
</gene>
<name>A0AAE0WFE3_9PEZI</name>
<sequence>MQLWILLSLFVIRAIGSNPISTYKGNVTRSTWIPQQAFDAPEAAGDLICQLYDGCFWYDDAGRNLSEAQAHTAPYNESSGTICVIALLGYMLKEMVSAPSQYVSLATSGWEGVHESTQSGIDYYLPTGSTYFEFSKVFGVKIQSKRVGTWTSPGEGLDMLNLAQQIAGDKTNETYALGPGPVPAVFRASNYWLFSICASSTNETVYWGKVTVEAFNVSMVYEDIDEDSGWDDVLNNCKDQIQ</sequence>
<dbReference type="Proteomes" id="UP001274830">
    <property type="component" value="Unassembled WGS sequence"/>
</dbReference>
<comment type="caution">
    <text evidence="2">The sequence shown here is derived from an EMBL/GenBank/DDBJ whole genome shotgun (WGS) entry which is preliminary data.</text>
</comment>
<keyword evidence="3" id="KW-1185">Reference proteome</keyword>
<accession>A0AAE0WFE3</accession>
<dbReference type="EMBL" id="JAUTXT010000051">
    <property type="protein sequence ID" value="KAK3670761.1"/>
    <property type="molecule type" value="Genomic_DNA"/>
</dbReference>
<evidence type="ECO:0000313" key="2">
    <source>
        <dbReference type="EMBL" id="KAK3670761.1"/>
    </source>
</evidence>
<evidence type="ECO:0000313" key="3">
    <source>
        <dbReference type="Proteomes" id="UP001274830"/>
    </source>
</evidence>
<protein>
    <submittedName>
        <fullName evidence="2">Uncharacterized protein</fullName>
    </submittedName>
</protein>